<dbReference type="SUPFAM" id="SSF51197">
    <property type="entry name" value="Clavaminate synthase-like"/>
    <property type="match status" value="1"/>
</dbReference>
<evidence type="ECO:0000256" key="1">
    <source>
        <dbReference type="ARBA" id="ARBA00005830"/>
    </source>
</evidence>
<proteinExistence type="inferred from homology"/>
<organism evidence="2">
    <name type="scientific">marine metagenome</name>
    <dbReference type="NCBI Taxonomy" id="408172"/>
    <lineage>
        <taxon>unclassified sequences</taxon>
        <taxon>metagenomes</taxon>
        <taxon>ecological metagenomes</taxon>
    </lineage>
</organism>
<dbReference type="Pfam" id="PF05721">
    <property type="entry name" value="PhyH"/>
    <property type="match status" value="1"/>
</dbReference>
<dbReference type="InterPro" id="IPR008775">
    <property type="entry name" value="Phytyl_CoA_dOase-like"/>
</dbReference>
<evidence type="ECO:0000313" key="2">
    <source>
        <dbReference type="EMBL" id="SVC99158.1"/>
    </source>
</evidence>
<dbReference type="PANTHER" id="PTHR21308:SF1">
    <property type="entry name" value="PHYTANOYL-COA DIOXYGENASE, PEROXISOMAL"/>
    <property type="match status" value="1"/>
</dbReference>
<dbReference type="Gene3D" id="2.60.120.620">
    <property type="entry name" value="q2cbj1_9rhob like domain"/>
    <property type="match status" value="1"/>
</dbReference>
<evidence type="ECO:0008006" key="3">
    <source>
        <dbReference type="Google" id="ProtNLM"/>
    </source>
</evidence>
<protein>
    <recommendedName>
        <fullName evidence="3">Phytanoyl-CoA dioxygenase</fullName>
    </recommendedName>
</protein>
<dbReference type="GO" id="GO:0001561">
    <property type="term" value="P:fatty acid alpha-oxidation"/>
    <property type="evidence" value="ECO:0007669"/>
    <property type="project" value="InterPro"/>
</dbReference>
<name>A0A382RQD3_9ZZZZ</name>
<dbReference type="PANTHER" id="PTHR21308">
    <property type="entry name" value="PHYTANOYL-COA ALPHA-HYDROXYLASE"/>
    <property type="match status" value="1"/>
</dbReference>
<dbReference type="InterPro" id="IPR047128">
    <property type="entry name" value="PhyH"/>
</dbReference>
<accession>A0A382RQD3</accession>
<reference evidence="2" key="1">
    <citation type="submission" date="2018-05" db="EMBL/GenBank/DDBJ databases">
        <authorList>
            <person name="Lanie J.A."/>
            <person name="Ng W.-L."/>
            <person name="Kazmierczak K.M."/>
            <person name="Andrzejewski T.M."/>
            <person name="Davidsen T.M."/>
            <person name="Wayne K.J."/>
            <person name="Tettelin H."/>
            <person name="Glass J.I."/>
            <person name="Rusch D."/>
            <person name="Podicherti R."/>
            <person name="Tsui H.-C.T."/>
            <person name="Winkler M.E."/>
        </authorList>
    </citation>
    <scope>NUCLEOTIDE SEQUENCE</scope>
</reference>
<sequence>MLTSEQIKFYKDNGYLVVSGVFQPKEVEECVRETDEMFSRVEKSGKNLEATWGGKWQDTQIAENERGTTSVLSIHNMQYHSSVFTRMLVHPKLTEAVADLIGPNVQLHHTKLHVKPPEKGSPFPLHQDYDYFPHEKDTMIAAVI</sequence>
<gene>
    <name evidence="2" type="ORF">METZ01_LOCUS352012</name>
</gene>
<comment type="similarity">
    <text evidence="1">Belongs to the PhyH family.</text>
</comment>
<feature type="non-terminal residue" evidence="2">
    <location>
        <position position="144"/>
    </location>
</feature>
<dbReference type="GO" id="GO:0048244">
    <property type="term" value="F:phytanoyl-CoA dioxygenase activity"/>
    <property type="evidence" value="ECO:0007669"/>
    <property type="project" value="InterPro"/>
</dbReference>
<dbReference type="AlphaFoldDB" id="A0A382RQD3"/>
<dbReference type="EMBL" id="UINC01122995">
    <property type="protein sequence ID" value="SVC99158.1"/>
    <property type="molecule type" value="Genomic_DNA"/>
</dbReference>